<evidence type="ECO:0000256" key="3">
    <source>
        <dbReference type="SAM" id="Phobius"/>
    </source>
</evidence>
<feature type="transmembrane region" description="Helical" evidence="3">
    <location>
        <begin position="26"/>
        <end position="47"/>
    </location>
</feature>
<name>H8YX99_9GAMM</name>
<reference evidence="4 5" key="2">
    <citation type="submission" date="2011-11" db="EMBL/GenBank/DDBJ databases">
        <authorList>
            <consortium name="US DOE Joint Genome Institute"/>
            <person name="Lucas S."/>
            <person name="Han J."/>
            <person name="Lapidus A."/>
            <person name="Cheng J.-F."/>
            <person name="Goodwin L."/>
            <person name="Pitluck S."/>
            <person name="Peters L."/>
            <person name="Ovchinnikova G."/>
            <person name="Zhang X."/>
            <person name="Detter J.C."/>
            <person name="Han C."/>
            <person name="Tapia R."/>
            <person name="Land M."/>
            <person name="Hauser L."/>
            <person name="Kyrpides N."/>
            <person name="Ivanova N."/>
            <person name="Pagani I."/>
            <person name="Vogl K."/>
            <person name="Liu Z."/>
            <person name="Overmann J."/>
            <person name="Frigaard N.-U."/>
            <person name="Bryant D."/>
            <person name="Woyke T."/>
        </authorList>
    </citation>
    <scope>NUCLEOTIDE SEQUENCE [LARGE SCALE GENOMIC DNA]</scope>
    <source>
        <strain evidence="4 5">970</strain>
    </source>
</reference>
<evidence type="ECO:0000313" key="4">
    <source>
        <dbReference type="EMBL" id="EIC23075.1"/>
    </source>
</evidence>
<sequence length="464" mass="53567">MTDPKNIREAINLTASGHFQTKDMTLFLAVAILFLSMMICECSFAQVRATETTDEEKSRANEPAEQSSSSSDFLGGMWEKTKEVGASTWDGVKDSSADAWDASQELLAEDPKAEDAKTWRKTRPVLVEALSLQEMHEDLPEKRMFGKDQESNTEAINKLLDEVIRILSRSQIPEYRKRTAEFESRIQKAREEIVEYREKRLNAPENALTEKTVTDYNNLIAEKEEEILEYEASLDQLRRQFTSTLQEMGLQLTPEMVDSLTNLTHVTGELYLDLSFVFFQVRKLTQNVEQLLTENGEDLDFAKQYYGLYVILLRVLQYEQTLVINKIKTDFIDGIDKILQELRTRVAETKQKIKAVPDRASQLSNLVTQQEFSIQVAQDYRKELVIYQQDIAKARREVGKDIVLAWETYKTVSVVSELFELIEDSQSMLQALGDLQMPEFRPFENQEIRREYEGITKRLLSAEK</sequence>
<dbReference type="RefSeq" id="WP_009147160.1">
    <property type="nucleotide sequence ID" value="NZ_CP121471.1"/>
</dbReference>
<reference evidence="5" key="1">
    <citation type="submission" date="2011-06" db="EMBL/GenBank/DDBJ databases">
        <authorList>
            <consortium name="US DOE Joint Genome Institute (JGI-PGF)"/>
            <person name="Lucas S."/>
            <person name="Han J."/>
            <person name="Lapidus A."/>
            <person name="Cheng J.-F."/>
            <person name="Goodwin L."/>
            <person name="Pitluck S."/>
            <person name="Peters L."/>
            <person name="Land M.L."/>
            <person name="Hauser L."/>
            <person name="Vogl K."/>
            <person name="Liu Z."/>
            <person name="Overmann J."/>
            <person name="Frigaard N.-U."/>
            <person name="Bryant D.A."/>
            <person name="Woyke T.J."/>
        </authorList>
    </citation>
    <scope>NUCLEOTIDE SEQUENCE [LARGE SCALE GENOMIC DNA]</scope>
    <source>
        <strain evidence="5">970</strain>
    </source>
</reference>
<dbReference type="HOGENOM" id="CLU_042045_0_0_6"/>
<keyword evidence="3" id="KW-0472">Membrane</keyword>
<dbReference type="AlphaFoldDB" id="H8YX99"/>
<feature type="region of interest" description="Disordered" evidence="2">
    <location>
        <begin position="53"/>
        <end position="75"/>
    </location>
</feature>
<dbReference type="eggNOG" id="ENOG502Z9FT">
    <property type="taxonomic scope" value="Bacteria"/>
</dbReference>
<dbReference type="EMBL" id="JH603168">
    <property type="protein sequence ID" value="EIC23075.1"/>
    <property type="molecule type" value="Genomic_DNA"/>
</dbReference>
<evidence type="ECO:0000256" key="2">
    <source>
        <dbReference type="SAM" id="MobiDB-lite"/>
    </source>
</evidence>
<keyword evidence="5" id="KW-1185">Reference proteome</keyword>
<dbReference type="Proteomes" id="UP000002964">
    <property type="component" value="Unassembled WGS sequence"/>
</dbReference>
<accession>H8YX99</accession>
<keyword evidence="3" id="KW-1133">Transmembrane helix</keyword>
<keyword evidence="3" id="KW-0812">Transmembrane</keyword>
<evidence type="ECO:0000256" key="1">
    <source>
        <dbReference type="SAM" id="Coils"/>
    </source>
</evidence>
<evidence type="ECO:0000313" key="5">
    <source>
        <dbReference type="Proteomes" id="UP000002964"/>
    </source>
</evidence>
<proteinExistence type="predicted"/>
<gene>
    <name evidence="4" type="ORF">Thi970DRAFT_00726</name>
</gene>
<organism evidence="4 5">
    <name type="scientific">Thiorhodovibrio frisius</name>
    <dbReference type="NCBI Taxonomy" id="631362"/>
    <lineage>
        <taxon>Bacteria</taxon>
        <taxon>Pseudomonadati</taxon>
        <taxon>Pseudomonadota</taxon>
        <taxon>Gammaproteobacteria</taxon>
        <taxon>Chromatiales</taxon>
        <taxon>Chromatiaceae</taxon>
        <taxon>Thiorhodovibrio</taxon>
    </lineage>
</organism>
<keyword evidence="1" id="KW-0175">Coiled coil</keyword>
<protein>
    <submittedName>
        <fullName evidence="4">Uncharacterized protein</fullName>
    </submittedName>
</protein>
<feature type="coiled-coil region" evidence="1">
    <location>
        <begin position="172"/>
        <end position="247"/>
    </location>
</feature>
<dbReference type="OrthoDB" id="257356at2"/>